<protein>
    <submittedName>
        <fullName evidence="4">Nitroreductase family protein</fullName>
    </submittedName>
</protein>
<dbReference type="PANTHER" id="PTHR43673:SF10">
    <property type="entry name" value="NADH DEHYDROGENASE_NAD(P)H NITROREDUCTASE XCC3605-RELATED"/>
    <property type="match status" value="1"/>
</dbReference>
<dbReference type="RefSeq" id="WP_008826810.1">
    <property type="nucleotide sequence ID" value="NZ_AFNU02000002.1"/>
</dbReference>
<evidence type="ECO:0000256" key="1">
    <source>
        <dbReference type="ARBA" id="ARBA00007118"/>
    </source>
</evidence>
<comment type="similarity">
    <text evidence="1">Belongs to the nitroreductase family.</text>
</comment>
<feature type="domain" description="Putative nitroreductase TM1586" evidence="3">
    <location>
        <begin position="3"/>
        <end position="239"/>
    </location>
</feature>
<dbReference type="Pfam" id="PF14512">
    <property type="entry name" value="TM1586_NiRdase"/>
    <property type="match status" value="1"/>
</dbReference>
<reference evidence="4 5" key="1">
    <citation type="journal article" date="2011" name="J. Bacteriol.">
        <title>Genome sequence of Haloplasma contractile, an unusual contractile bacterium from a deep-sea anoxic brine lake.</title>
        <authorList>
            <person name="Antunes A."/>
            <person name="Alam I."/>
            <person name="El Dorry H."/>
            <person name="Siam R."/>
            <person name="Robertson A."/>
            <person name="Bajic V.B."/>
            <person name="Stingl U."/>
        </authorList>
    </citation>
    <scope>NUCLEOTIDE SEQUENCE [LARGE SCALE GENOMIC DNA]</scope>
    <source>
        <strain evidence="4 5">SSD-17B</strain>
    </source>
</reference>
<evidence type="ECO:0000256" key="2">
    <source>
        <dbReference type="ARBA" id="ARBA00023002"/>
    </source>
</evidence>
<dbReference type="SUPFAM" id="SSF55469">
    <property type="entry name" value="FMN-dependent nitroreductase-like"/>
    <property type="match status" value="2"/>
</dbReference>
<evidence type="ECO:0000313" key="5">
    <source>
        <dbReference type="Proteomes" id="UP000005707"/>
    </source>
</evidence>
<name>U2FQ55_9MOLU</name>
<keyword evidence="5" id="KW-1185">Reference proteome</keyword>
<dbReference type="AlphaFoldDB" id="U2FQ55"/>
<dbReference type="InterPro" id="IPR029478">
    <property type="entry name" value="TM1586_NiRdase"/>
</dbReference>
<gene>
    <name evidence="4" type="ORF">HLPCO_000798</name>
</gene>
<evidence type="ECO:0000259" key="3">
    <source>
        <dbReference type="Pfam" id="PF14512"/>
    </source>
</evidence>
<accession>U2FQ55</accession>
<dbReference type="PANTHER" id="PTHR43673">
    <property type="entry name" value="NAD(P)H NITROREDUCTASE YDGI-RELATED"/>
    <property type="match status" value="1"/>
</dbReference>
<comment type="caution">
    <text evidence="4">The sequence shown here is derived from an EMBL/GenBank/DDBJ whole genome shotgun (WGS) entry which is preliminary data.</text>
</comment>
<dbReference type="InParanoid" id="U2FQ55"/>
<dbReference type="EMBL" id="AFNU02000002">
    <property type="protein sequence ID" value="ERJ13179.1"/>
    <property type="molecule type" value="Genomic_DNA"/>
</dbReference>
<evidence type="ECO:0000313" key="4">
    <source>
        <dbReference type="EMBL" id="ERJ13179.1"/>
    </source>
</evidence>
<sequence>MNEVIKRRKSIRSFNGEKLSPTDVEKIKTYINQREHIMGPFGNTVSLDYIDYNGSKDAVKIGTYGFIKGHSGFVAGVCENTKEALVDYGYVFEKLVLFLTQEKIGTCWLGGTFTRKNLNTIIKPNENEIIPAITPVGYKKGKRRFTDQLIRKVAGSNNRLPYNELFYKDDFEHPLDEQFEALELVRMGPSASNKQPWRLVVDRNTVHFYIKRNENYSKALNYDMQLLDMGIAMCHYEFGCNGGKWIHSKPTFESDEKEYIISYRLK</sequence>
<keyword evidence="2" id="KW-0560">Oxidoreductase</keyword>
<dbReference type="Gene3D" id="3.40.109.10">
    <property type="entry name" value="NADH Oxidase"/>
    <property type="match status" value="1"/>
</dbReference>
<dbReference type="OrthoDB" id="9814075at2"/>
<reference evidence="4 5" key="2">
    <citation type="journal article" date="2013" name="PLoS ONE">
        <title>INDIGO - INtegrated Data Warehouse of MIcrobial GenOmes with Examples from the Red Sea Extremophiles.</title>
        <authorList>
            <person name="Alam I."/>
            <person name="Antunes A."/>
            <person name="Kamau A.A."/>
            <person name="Ba Alawi W."/>
            <person name="Kalkatawi M."/>
            <person name="Stingl U."/>
            <person name="Bajic V.B."/>
        </authorList>
    </citation>
    <scope>NUCLEOTIDE SEQUENCE [LARGE SCALE GENOMIC DNA]</scope>
    <source>
        <strain evidence="4 5">SSD-17B</strain>
    </source>
</reference>
<dbReference type="eggNOG" id="COG0778">
    <property type="taxonomic scope" value="Bacteria"/>
</dbReference>
<organism evidence="4 5">
    <name type="scientific">Haloplasma contractile SSD-17B</name>
    <dbReference type="NCBI Taxonomy" id="1033810"/>
    <lineage>
        <taxon>Bacteria</taxon>
        <taxon>Bacillati</taxon>
        <taxon>Mycoplasmatota</taxon>
        <taxon>Mollicutes</taxon>
        <taxon>Haloplasmatales</taxon>
        <taxon>Haloplasmataceae</taxon>
        <taxon>Haloplasma</taxon>
    </lineage>
</organism>
<dbReference type="InterPro" id="IPR000415">
    <property type="entry name" value="Nitroreductase-like"/>
</dbReference>
<dbReference type="STRING" id="1033810.HLPCO_000798"/>
<proteinExistence type="inferred from homology"/>
<dbReference type="GO" id="GO:0016491">
    <property type="term" value="F:oxidoreductase activity"/>
    <property type="evidence" value="ECO:0007669"/>
    <property type="project" value="UniProtKB-KW"/>
</dbReference>
<dbReference type="Gene3D" id="3.40.109.30">
    <property type="entry name" value="putative nitroreductase (tm1586), domain 2"/>
    <property type="match status" value="1"/>
</dbReference>
<dbReference type="Proteomes" id="UP000005707">
    <property type="component" value="Unassembled WGS sequence"/>
</dbReference>